<proteinExistence type="predicted"/>
<dbReference type="AlphaFoldDB" id="A0A922L1Q2"/>
<accession>A0A922L1Q2</accession>
<feature type="region of interest" description="Disordered" evidence="1">
    <location>
        <begin position="1"/>
        <end position="25"/>
    </location>
</feature>
<comment type="caution">
    <text evidence="2">The sequence shown here is derived from an EMBL/GenBank/DDBJ whole genome shotgun (WGS) entry which is preliminary data.</text>
</comment>
<evidence type="ECO:0000256" key="1">
    <source>
        <dbReference type="SAM" id="MobiDB-lite"/>
    </source>
</evidence>
<dbReference type="EMBL" id="ASGP02000004">
    <property type="protein sequence ID" value="KAH9511719.1"/>
    <property type="molecule type" value="Genomic_DNA"/>
</dbReference>
<reference evidence="2" key="1">
    <citation type="submission" date="2013-05" db="EMBL/GenBank/DDBJ databases">
        <authorList>
            <person name="Yim A.K.Y."/>
            <person name="Chan T.F."/>
            <person name="Ji K.M."/>
            <person name="Liu X.Y."/>
            <person name="Zhou J.W."/>
            <person name="Li R.Q."/>
            <person name="Yang K.Y."/>
            <person name="Li J."/>
            <person name="Li M."/>
            <person name="Law P.T.W."/>
            <person name="Wu Y.L."/>
            <person name="Cai Z.L."/>
            <person name="Qin H."/>
            <person name="Bao Y."/>
            <person name="Leung R.K.K."/>
            <person name="Ng P.K.S."/>
            <person name="Zou J."/>
            <person name="Zhong X.J."/>
            <person name="Ran P.X."/>
            <person name="Zhong N.S."/>
            <person name="Liu Z.G."/>
            <person name="Tsui S.K.W."/>
        </authorList>
    </citation>
    <scope>NUCLEOTIDE SEQUENCE</scope>
    <source>
        <strain evidence="2">Derf</strain>
        <tissue evidence="2">Whole organism</tissue>
    </source>
</reference>
<reference evidence="2" key="2">
    <citation type="journal article" date="2022" name="Res Sq">
        <title>Comparative Genomics Reveals Insights into the Divergent Evolution of Astigmatic Mites and Household Pest Adaptations.</title>
        <authorList>
            <person name="Xiong Q."/>
            <person name="Wan A.T.-Y."/>
            <person name="Liu X.-Y."/>
            <person name="Fung C.S.-H."/>
            <person name="Xiao X."/>
            <person name="Malainual N."/>
            <person name="Hou J."/>
            <person name="Wang L."/>
            <person name="Wang M."/>
            <person name="Yang K."/>
            <person name="Cui Y."/>
            <person name="Leung E."/>
            <person name="Nong W."/>
            <person name="Shin S.-K."/>
            <person name="Au S."/>
            <person name="Jeong K.Y."/>
            <person name="Chew F.T."/>
            <person name="Hui J."/>
            <person name="Leung T.F."/>
            <person name="Tungtrongchitr A."/>
            <person name="Zhong N."/>
            <person name="Liu Z."/>
            <person name="Tsui S."/>
        </authorList>
    </citation>
    <scope>NUCLEOTIDE SEQUENCE</scope>
    <source>
        <strain evidence="2">Derf</strain>
        <tissue evidence="2">Whole organism</tissue>
    </source>
</reference>
<organism evidence="2 3">
    <name type="scientific">Dermatophagoides farinae</name>
    <name type="common">American house dust mite</name>
    <dbReference type="NCBI Taxonomy" id="6954"/>
    <lineage>
        <taxon>Eukaryota</taxon>
        <taxon>Metazoa</taxon>
        <taxon>Ecdysozoa</taxon>
        <taxon>Arthropoda</taxon>
        <taxon>Chelicerata</taxon>
        <taxon>Arachnida</taxon>
        <taxon>Acari</taxon>
        <taxon>Acariformes</taxon>
        <taxon>Sarcoptiformes</taxon>
        <taxon>Astigmata</taxon>
        <taxon>Psoroptidia</taxon>
        <taxon>Analgoidea</taxon>
        <taxon>Pyroglyphidae</taxon>
        <taxon>Dermatophagoidinae</taxon>
        <taxon>Dermatophagoides</taxon>
    </lineage>
</organism>
<evidence type="ECO:0000313" key="3">
    <source>
        <dbReference type="Proteomes" id="UP000790347"/>
    </source>
</evidence>
<protein>
    <submittedName>
        <fullName evidence="2">Uncharacterized protein</fullName>
    </submittedName>
</protein>
<feature type="compositionally biased region" description="Low complexity" evidence="1">
    <location>
        <begin position="1"/>
        <end position="10"/>
    </location>
</feature>
<gene>
    <name evidence="2" type="ORF">DERF_010158</name>
</gene>
<name>A0A922L1Q2_DERFA</name>
<dbReference type="Proteomes" id="UP000790347">
    <property type="component" value="Unassembled WGS sequence"/>
</dbReference>
<keyword evidence="3" id="KW-1185">Reference proteome</keyword>
<evidence type="ECO:0000313" key="2">
    <source>
        <dbReference type="EMBL" id="KAH9511719.1"/>
    </source>
</evidence>
<sequence length="63" mass="6911">MDSAAAAAVVVDDEDDDVSTNEMKRNGEKKKCSKIPFVTVYRKLGIVLAGVTQMFCMVARKKT</sequence>